<organism evidence="2 3">
    <name type="scientific">Cirrhinus molitorella</name>
    <name type="common">mud carp</name>
    <dbReference type="NCBI Taxonomy" id="172907"/>
    <lineage>
        <taxon>Eukaryota</taxon>
        <taxon>Metazoa</taxon>
        <taxon>Chordata</taxon>
        <taxon>Craniata</taxon>
        <taxon>Vertebrata</taxon>
        <taxon>Euteleostomi</taxon>
        <taxon>Actinopterygii</taxon>
        <taxon>Neopterygii</taxon>
        <taxon>Teleostei</taxon>
        <taxon>Ostariophysi</taxon>
        <taxon>Cypriniformes</taxon>
        <taxon>Cyprinidae</taxon>
        <taxon>Labeoninae</taxon>
        <taxon>Labeonini</taxon>
        <taxon>Cirrhinus</taxon>
    </lineage>
</organism>
<feature type="chain" id="PRO_5047168638" description="Secreted protein" evidence="1">
    <location>
        <begin position="21"/>
        <end position="77"/>
    </location>
</feature>
<reference evidence="2 3" key="1">
    <citation type="submission" date="2023-09" db="EMBL/GenBank/DDBJ databases">
        <authorList>
            <person name="Wang M."/>
        </authorList>
    </citation>
    <scope>NUCLEOTIDE SEQUENCE [LARGE SCALE GENOMIC DNA]</scope>
    <source>
        <strain evidence="2">GT-2023</strain>
        <tissue evidence="2">Liver</tissue>
    </source>
</reference>
<evidence type="ECO:0000313" key="2">
    <source>
        <dbReference type="EMBL" id="KAL1275710.1"/>
    </source>
</evidence>
<gene>
    <name evidence="2" type="ORF">QQF64_035333</name>
</gene>
<comment type="caution">
    <text evidence="2">The sequence shown here is derived from an EMBL/GenBank/DDBJ whole genome shotgun (WGS) entry which is preliminary data.</text>
</comment>
<protein>
    <recommendedName>
        <fullName evidence="4">Secreted protein</fullName>
    </recommendedName>
</protein>
<evidence type="ECO:0000313" key="3">
    <source>
        <dbReference type="Proteomes" id="UP001558613"/>
    </source>
</evidence>
<proteinExistence type="predicted"/>
<name>A0ABR3NGB2_9TELE</name>
<sequence length="77" mass="8868">MLPVHHSLLALFSRVTIFSPQSVFTTLTCETIENRRRTKARQEAQIIPMHPTAWFISSSTVIFSAFGDRTSTARRMW</sequence>
<evidence type="ECO:0008006" key="4">
    <source>
        <dbReference type="Google" id="ProtNLM"/>
    </source>
</evidence>
<feature type="signal peptide" evidence="1">
    <location>
        <begin position="1"/>
        <end position="20"/>
    </location>
</feature>
<keyword evidence="1" id="KW-0732">Signal</keyword>
<evidence type="ECO:0000256" key="1">
    <source>
        <dbReference type="SAM" id="SignalP"/>
    </source>
</evidence>
<keyword evidence="3" id="KW-1185">Reference proteome</keyword>
<dbReference type="EMBL" id="JAYMGO010000004">
    <property type="protein sequence ID" value="KAL1275710.1"/>
    <property type="molecule type" value="Genomic_DNA"/>
</dbReference>
<accession>A0ABR3NGB2</accession>
<dbReference type="Proteomes" id="UP001558613">
    <property type="component" value="Unassembled WGS sequence"/>
</dbReference>